<accession>A0A0F2LU82</accession>
<reference evidence="2 3" key="2">
    <citation type="journal article" date="2015" name="Eukaryot. Cell">
        <title>Asexual propagation of a virulent clone complex in a human and feline outbreak of sporotrichosis.</title>
        <authorList>
            <person name="Teixeira Mde M."/>
            <person name="Rodrigues A.M."/>
            <person name="Tsui C.K."/>
            <person name="de Almeida L.G."/>
            <person name="Van Diepeningen A.D."/>
            <person name="van den Ende B.G."/>
            <person name="Fernandes G.F."/>
            <person name="Kano R."/>
            <person name="Hamelin R.C."/>
            <person name="Lopes-Bezerra L.M."/>
            <person name="Vasconcelos A.T."/>
            <person name="de Hoog S."/>
            <person name="de Camargo Z.P."/>
            <person name="Felipe M.S."/>
        </authorList>
    </citation>
    <scope>NUCLEOTIDE SEQUENCE [LARGE SCALE GENOMIC DNA]</scope>
    <source>
        <strain evidence="2 3">1099-18</strain>
    </source>
</reference>
<feature type="region of interest" description="Disordered" evidence="1">
    <location>
        <begin position="110"/>
        <end position="131"/>
    </location>
</feature>
<name>A0A0F2LU82_SPOSC</name>
<dbReference type="Proteomes" id="UP000033710">
    <property type="component" value="Unassembled WGS sequence"/>
</dbReference>
<evidence type="ECO:0000313" key="2">
    <source>
        <dbReference type="EMBL" id="KJR81012.1"/>
    </source>
</evidence>
<dbReference type="KEGG" id="ssck:SPSK_05678"/>
<evidence type="ECO:0000313" key="3">
    <source>
        <dbReference type="Proteomes" id="UP000033710"/>
    </source>
</evidence>
<reference evidence="2 3" key="1">
    <citation type="journal article" date="2014" name="BMC Genomics">
        <title>Comparative genomics of the major fungal agents of human and animal Sporotrichosis: Sporothrix schenckii and Sporothrix brasiliensis.</title>
        <authorList>
            <person name="Teixeira M.M."/>
            <person name="de Almeida L.G."/>
            <person name="Kubitschek-Barreira P."/>
            <person name="Alves F.L."/>
            <person name="Kioshima E.S."/>
            <person name="Abadio A.K."/>
            <person name="Fernandes L."/>
            <person name="Derengowski L.S."/>
            <person name="Ferreira K.S."/>
            <person name="Souza R.C."/>
            <person name="Ruiz J.C."/>
            <person name="de Andrade N.C."/>
            <person name="Paes H.C."/>
            <person name="Nicola A.M."/>
            <person name="Albuquerque P."/>
            <person name="Gerber A.L."/>
            <person name="Martins V.P."/>
            <person name="Peconick L.D."/>
            <person name="Neto A.V."/>
            <person name="Chaucanez C.B."/>
            <person name="Silva P.A."/>
            <person name="Cunha O.L."/>
            <person name="de Oliveira F.F."/>
            <person name="dos Santos T.C."/>
            <person name="Barros A.L."/>
            <person name="Soares M.A."/>
            <person name="de Oliveira L.M."/>
            <person name="Marini M.M."/>
            <person name="Villalobos-Duno H."/>
            <person name="Cunha M.M."/>
            <person name="de Hoog S."/>
            <person name="da Silveira J.F."/>
            <person name="Henrissat B."/>
            <person name="Nino-Vega G.A."/>
            <person name="Cisalpino P.S."/>
            <person name="Mora-Montes H.M."/>
            <person name="Almeida S.R."/>
            <person name="Stajich J.E."/>
            <person name="Lopes-Bezerra L.M."/>
            <person name="Vasconcelos A.T."/>
            <person name="Felipe M.S."/>
        </authorList>
    </citation>
    <scope>NUCLEOTIDE SEQUENCE [LARGE SCALE GENOMIC DNA]</scope>
    <source>
        <strain evidence="2 3">1099-18</strain>
    </source>
</reference>
<dbReference type="VEuPathDB" id="FungiDB:SPSK_05678"/>
<organism evidence="2 3">
    <name type="scientific">Sporothrix schenckii 1099-18</name>
    <dbReference type="NCBI Taxonomy" id="1397361"/>
    <lineage>
        <taxon>Eukaryota</taxon>
        <taxon>Fungi</taxon>
        <taxon>Dikarya</taxon>
        <taxon>Ascomycota</taxon>
        <taxon>Pezizomycotina</taxon>
        <taxon>Sordariomycetes</taxon>
        <taxon>Sordariomycetidae</taxon>
        <taxon>Ophiostomatales</taxon>
        <taxon>Ophiostomataceae</taxon>
        <taxon>Sporothrix</taxon>
    </lineage>
</organism>
<dbReference type="AlphaFoldDB" id="A0A0F2LU82"/>
<sequence length="131" mass="14243">MLRRPQLPITSSIAARTLHTTSRPCLSISTLASVITKWICVFGRPGIFPVQPPNFSSTSLRCIARRKCSQEQPPSATLELLPPFSVVPRRPGGGVNASEYVTVDLSTSKRRVSGAGWAQLDEPDQARTSPE</sequence>
<evidence type="ECO:0000256" key="1">
    <source>
        <dbReference type="SAM" id="MobiDB-lite"/>
    </source>
</evidence>
<gene>
    <name evidence="2" type="ORF">SPSK_05678</name>
</gene>
<dbReference type="RefSeq" id="XP_016583688.1">
    <property type="nucleotide sequence ID" value="XM_016732419.1"/>
</dbReference>
<dbReference type="EMBL" id="AXCR01000012">
    <property type="protein sequence ID" value="KJR81012.1"/>
    <property type="molecule type" value="Genomic_DNA"/>
</dbReference>
<comment type="caution">
    <text evidence="2">The sequence shown here is derived from an EMBL/GenBank/DDBJ whole genome shotgun (WGS) entry which is preliminary data.</text>
</comment>
<proteinExistence type="predicted"/>
<dbReference type="GeneID" id="27667696"/>
<protein>
    <submittedName>
        <fullName evidence="2">Uncharacterized protein</fullName>
    </submittedName>
</protein>